<accession>A0A1I7WFI9</accession>
<dbReference type="WBParaSite" id="Hba_03751">
    <property type="protein sequence ID" value="Hba_03751"/>
    <property type="gene ID" value="Hba_03751"/>
</dbReference>
<evidence type="ECO:0000313" key="1">
    <source>
        <dbReference type="Proteomes" id="UP000095283"/>
    </source>
</evidence>
<dbReference type="AlphaFoldDB" id="A0A1I7WFI9"/>
<organism evidence="1 2">
    <name type="scientific">Heterorhabditis bacteriophora</name>
    <name type="common">Entomopathogenic nematode worm</name>
    <dbReference type="NCBI Taxonomy" id="37862"/>
    <lineage>
        <taxon>Eukaryota</taxon>
        <taxon>Metazoa</taxon>
        <taxon>Ecdysozoa</taxon>
        <taxon>Nematoda</taxon>
        <taxon>Chromadorea</taxon>
        <taxon>Rhabditida</taxon>
        <taxon>Rhabditina</taxon>
        <taxon>Rhabditomorpha</taxon>
        <taxon>Strongyloidea</taxon>
        <taxon>Heterorhabditidae</taxon>
        <taxon>Heterorhabditis</taxon>
    </lineage>
</organism>
<dbReference type="Proteomes" id="UP000095283">
    <property type="component" value="Unplaced"/>
</dbReference>
<protein>
    <submittedName>
        <fullName evidence="2">Transposase</fullName>
    </submittedName>
</protein>
<proteinExistence type="predicted"/>
<evidence type="ECO:0000313" key="2">
    <source>
        <dbReference type="WBParaSite" id="Hba_03751"/>
    </source>
</evidence>
<sequence length="49" mass="6042">MRNIAPDLNINPTSMKRIVRYKLGFYAYKIHRYFISQNWTFQPNWSPTY</sequence>
<reference evidence="2" key="1">
    <citation type="submission" date="2016-11" db="UniProtKB">
        <authorList>
            <consortium name="WormBaseParasite"/>
        </authorList>
    </citation>
    <scope>IDENTIFICATION</scope>
</reference>
<keyword evidence="1" id="KW-1185">Reference proteome</keyword>
<name>A0A1I7WFI9_HETBA</name>